<comment type="caution">
    <text evidence="2">The sequence shown here is derived from an EMBL/GenBank/DDBJ whole genome shotgun (WGS) entry which is preliminary data.</text>
</comment>
<evidence type="ECO:0000256" key="1">
    <source>
        <dbReference type="SAM" id="MobiDB-lite"/>
    </source>
</evidence>
<reference evidence="2 3" key="1">
    <citation type="submission" date="2013-03" db="EMBL/GenBank/DDBJ databases">
        <title>The Genome Sequence of Exophiala aquamarina CBS 119918.</title>
        <authorList>
            <consortium name="The Broad Institute Genomics Platform"/>
            <person name="Cuomo C."/>
            <person name="de Hoog S."/>
            <person name="Gorbushina A."/>
            <person name="Walker B."/>
            <person name="Young S.K."/>
            <person name="Zeng Q."/>
            <person name="Gargeya S."/>
            <person name="Fitzgerald M."/>
            <person name="Haas B."/>
            <person name="Abouelleil A."/>
            <person name="Allen A.W."/>
            <person name="Alvarado L."/>
            <person name="Arachchi H.M."/>
            <person name="Berlin A.M."/>
            <person name="Chapman S.B."/>
            <person name="Gainer-Dewar J."/>
            <person name="Goldberg J."/>
            <person name="Griggs A."/>
            <person name="Gujja S."/>
            <person name="Hansen M."/>
            <person name="Howarth C."/>
            <person name="Imamovic A."/>
            <person name="Ireland A."/>
            <person name="Larimer J."/>
            <person name="McCowan C."/>
            <person name="Murphy C."/>
            <person name="Pearson M."/>
            <person name="Poon T.W."/>
            <person name="Priest M."/>
            <person name="Roberts A."/>
            <person name="Saif S."/>
            <person name="Shea T."/>
            <person name="Sisk P."/>
            <person name="Sykes S."/>
            <person name="Wortman J."/>
            <person name="Nusbaum C."/>
            <person name="Birren B."/>
        </authorList>
    </citation>
    <scope>NUCLEOTIDE SEQUENCE [LARGE SCALE GENOMIC DNA]</scope>
    <source>
        <strain evidence="2 3">CBS 119918</strain>
    </source>
</reference>
<organism evidence="2 3">
    <name type="scientific">Exophiala aquamarina CBS 119918</name>
    <dbReference type="NCBI Taxonomy" id="1182545"/>
    <lineage>
        <taxon>Eukaryota</taxon>
        <taxon>Fungi</taxon>
        <taxon>Dikarya</taxon>
        <taxon>Ascomycota</taxon>
        <taxon>Pezizomycotina</taxon>
        <taxon>Eurotiomycetes</taxon>
        <taxon>Chaetothyriomycetidae</taxon>
        <taxon>Chaetothyriales</taxon>
        <taxon>Herpotrichiellaceae</taxon>
        <taxon>Exophiala</taxon>
    </lineage>
</organism>
<feature type="non-terminal residue" evidence="2">
    <location>
        <position position="1"/>
    </location>
</feature>
<feature type="region of interest" description="Disordered" evidence="1">
    <location>
        <begin position="158"/>
        <end position="193"/>
    </location>
</feature>
<dbReference type="EMBL" id="AMGV01000005">
    <property type="protein sequence ID" value="KEF56916.1"/>
    <property type="molecule type" value="Genomic_DNA"/>
</dbReference>
<dbReference type="GeneID" id="25282020"/>
<dbReference type="RefSeq" id="XP_013259506.1">
    <property type="nucleotide sequence ID" value="XM_013404052.1"/>
</dbReference>
<sequence length="193" mass="21351">INMPRFSLKPFIARVLVSPPTTSLAESTAIVKHLQVFGHPAAFSKASHPAAQNDEHQQEFDLVYLSSEQLLHACSLSPITIRVNHDLPDPRIVDPYNVRGLQDRRRPSPKAFVCRVSKRDNDYTYTGQNSLSGGFAPSNMSRLYQSLQETQAPVSLTDAFGASPAGDGHLENRTSPAHKEHENLASLYRDDTS</sequence>
<protein>
    <submittedName>
        <fullName evidence="2">Uncharacterized protein</fullName>
    </submittedName>
</protein>
<keyword evidence="3" id="KW-1185">Reference proteome</keyword>
<dbReference type="OrthoDB" id="4113557at2759"/>
<dbReference type="AlphaFoldDB" id="A0A072PAL0"/>
<gene>
    <name evidence="2" type="ORF">A1O9_07106</name>
</gene>
<dbReference type="HOGENOM" id="CLU_1288769_0_0_1"/>
<accession>A0A072PAL0</accession>
<evidence type="ECO:0000313" key="3">
    <source>
        <dbReference type="Proteomes" id="UP000027920"/>
    </source>
</evidence>
<evidence type="ECO:0000313" key="2">
    <source>
        <dbReference type="EMBL" id="KEF56916.1"/>
    </source>
</evidence>
<name>A0A072PAL0_9EURO</name>
<feature type="non-terminal residue" evidence="2">
    <location>
        <position position="193"/>
    </location>
</feature>
<proteinExistence type="predicted"/>
<dbReference type="Proteomes" id="UP000027920">
    <property type="component" value="Unassembled WGS sequence"/>
</dbReference>
<feature type="compositionally biased region" description="Basic and acidic residues" evidence="1">
    <location>
        <begin position="168"/>
        <end position="193"/>
    </location>
</feature>
<dbReference type="VEuPathDB" id="FungiDB:A1O9_07106"/>